<dbReference type="PANTHER" id="PTHR34061">
    <property type="entry name" value="PROTEIN, PUTATIVE-RELATED"/>
    <property type="match status" value="1"/>
</dbReference>
<protein>
    <submittedName>
        <fullName evidence="2">Uncharacterized protein</fullName>
    </submittedName>
</protein>
<evidence type="ECO:0000256" key="1">
    <source>
        <dbReference type="SAM" id="MobiDB-lite"/>
    </source>
</evidence>
<name>A0AAV6N250_9ROSI</name>
<dbReference type="Proteomes" id="UP000685013">
    <property type="component" value="Chromosome 9"/>
</dbReference>
<feature type="region of interest" description="Disordered" evidence="1">
    <location>
        <begin position="135"/>
        <end position="160"/>
    </location>
</feature>
<organism evidence="2 3">
    <name type="scientific">Cucurbita argyrosperma subsp. sororia</name>
    <dbReference type="NCBI Taxonomy" id="37648"/>
    <lineage>
        <taxon>Eukaryota</taxon>
        <taxon>Viridiplantae</taxon>
        <taxon>Streptophyta</taxon>
        <taxon>Embryophyta</taxon>
        <taxon>Tracheophyta</taxon>
        <taxon>Spermatophyta</taxon>
        <taxon>Magnoliopsida</taxon>
        <taxon>eudicotyledons</taxon>
        <taxon>Gunneridae</taxon>
        <taxon>Pentapetalae</taxon>
        <taxon>rosids</taxon>
        <taxon>fabids</taxon>
        <taxon>Cucurbitales</taxon>
        <taxon>Cucurbitaceae</taxon>
        <taxon>Cucurbiteae</taxon>
        <taxon>Cucurbita</taxon>
    </lineage>
</organism>
<accession>A0AAV6N250</accession>
<evidence type="ECO:0000313" key="2">
    <source>
        <dbReference type="EMBL" id="KAG6591437.1"/>
    </source>
</evidence>
<sequence>MSRLRWFEFSPDTDAGGGQLPQHTLHKQWIKFFPIGISFPVGLLIGPIGPLRPQTPLQISSFMAAITSTCSSFFSIRSSSMEPRVRTSSPTHASPACGKLDGVATWLINGFVTAFFGSLERCSCIRIATAEDDGDEANDAPLIPNDGNLQQDGTAAGRRRTVKGKKCQPLVDAI</sequence>
<dbReference type="EMBL" id="JAGKQH010000009">
    <property type="protein sequence ID" value="KAG6591437.1"/>
    <property type="molecule type" value="Genomic_DNA"/>
</dbReference>
<gene>
    <name evidence="2" type="ORF">SDJN03_13783</name>
</gene>
<dbReference type="PANTHER" id="PTHR34061:SF2">
    <property type="entry name" value="PROTEIN, PUTATIVE-RELATED"/>
    <property type="match status" value="1"/>
</dbReference>
<dbReference type="AlphaFoldDB" id="A0AAV6N250"/>
<comment type="caution">
    <text evidence="2">The sequence shown here is derived from an EMBL/GenBank/DDBJ whole genome shotgun (WGS) entry which is preliminary data.</text>
</comment>
<evidence type="ECO:0000313" key="3">
    <source>
        <dbReference type="Proteomes" id="UP000685013"/>
    </source>
</evidence>
<keyword evidence="3" id="KW-1185">Reference proteome</keyword>
<feature type="non-terminal residue" evidence="2">
    <location>
        <position position="1"/>
    </location>
</feature>
<reference evidence="2 3" key="1">
    <citation type="journal article" date="2021" name="Hortic Res">
        <title>The domestication of Cucurbita argyrosperma as revealed by the genome of its wild relative.</title>
        <authorList>
            <person name="Barrera-Redondo J."/>
            <person name="Sanchez-de la Vega G."/>
            <person name="Aguirre-Liguori J.A."/>
            <person name="Castellanos-Morales G."/>
            <person name="Gutierrez-Guerrero Y.T."/>
            <person name="Aguirre-Dugua X."/>
            <person name="Aguirre-Planter E."/>
            <person name="Tenaillon M.I."/>
            <person name="Lira-Saade R."/>
            <person name="Eguiarte L.E."/>
        </authorList>
    </citation>
    <scope>NUCLEOTIDE SEQUENCE [LARGE SCALE GENOMIC DNA]</scope>
    <source>
        <strain evidence="2">JBR-2021</strain>
    </source>
</reference>
<proteinExistence type="predicted"/>